<dbReference type="GO" id="GO:1990281">
    <property type="term" value="C:efflux pump complex"/>
    <property type="evidence" value="ECO:0007669"/>
    <property type="project" value="TreeGrafter"/>
</dbReference>
<dbReference type="PANTHER" id="PTHR30026">
    <property type="entry name" value="OUTER MEMBRANE PROTEIN TOLC"/>
    <property type="match status" value="1"/>
</dbReference>
<dbReference type="GO" id="GO:0015288">
    <property type="term" value="F:porin activity"/>
    <property type="evidence" value="ECO:0007669"/>
    <property type="project" value="TreeGrafter"/>
</dbReference>
<evidence type="ECO:0000313" key="9">
    <source>
        <dbReference type="EMBL" id="ERK04291.1"/>
    </source>
</evidence>
<evidence type="ECO:0000256" key="3">
    <source>
        <dbReference type="ARBA" id="ARBA00022448"/>
    </source>
</evidence>
<evidence type="ECO:0000256" key="8">
    <source>
        <dbReference type="SAM" id="SignalP"/>
    </source>
</evidence>
<dbReference type="GO" id="GO:0009279">
    <property type="term" value="C:cell outer membrane"/>
    <property type="evidence" value="ECO:0007669"/>
    <property type="project" value="UniProtKB-SubCell"/>
</dbReference>
<sequence length="497" mass="55366">MMKKILSVLLFAYATLPMKAQRLLSLDSCRALALRNNKQLNISKLNRDVARNARKAMRTKYLPKMDAVGAYQFTSREISILNNRQKDALSNFGTNVGTKIGNDITPLITDLTQKGIITPGQASLFGNILNKVGASMSNSLNEAGQKVRDAFRTDTRNVFVASVLIRQPIYMGGAITAANKIANISEQLAVHNIDSKIQSTLYDIDQSYWLVVSLRHKQALADSYLKLVQKLDDDVHKMIQEGVATRADGLKVDVKVNEAEMAKTQVDDGLVLAKMYLCQLCGIPMTGDIKLTDENKENLDTVISINKGTIQTAISNRPELKMLESAIAISKQNTHLVRAAYLPQVVALGGYTMSNPNVFNGFERKFSGYFHIGLMVRVPIWSWFEGRYKINATKAMTNIAQMELYDAREKVELQVNQSTFKIKEASKKLIMATKNTERAEENLRCANLGFKEGIMQSTDVIAAQTAWLQAQTQKIDAEIEVKLSQVNLEKALGTLQY</sequence>
<evidence type="ECO:0000256" key="1">
    <source>
        <dbReference type="ARBA" id="ARBA00004442"/>
    </source>
</evidence>
<evidence type="ECO:0000256" key="4">
    <source>
        <dbReference type="ARBA" id="ARBA00022452"/>
    </source>
</evidence>
<proteinExistence type="inferred from homology"/>
<feature type="chain" id="PRO_5004630306" evidence="8">
    <location>
        <begin position="21"/>
        <end position="497"/>
    </location>
</feature>
<protein>
    <submittedName>
        <fullName evidence="9">Outer membrane efflux protein</fullName>
    </submittedName>
</protein>
<dbReference type="PANTHER" id="PTHR30026:SF20">
    <property type="entry name" value="OUTER MEMBRANE PROTEIN TOLC"/>
    <property type="match status" value="1"/>
</dbReference>
<evidence type="ECO:0000256" key="7">
    <source>
        <dbReference type="ARBA" id="ARBA00023237"/>
    </source>
</evidence>
<comment type="similarity">
    <text evidence="2">Belongs to the outer membrane factor (OMF) (TC 1.B.17) family.</text>
</comment>
<reference evidence="9 10" key="1">
    <citation type="submission" date="2013-08" db="EMBL/GenBank/DDBJ databases">
        <authorList>
            <person name="Durkin A.S."/>
            <person name="Haft D.R."/>
            <person name="McCorrison J."/>
            <person name="Torralba M."/>
            <person name="Gillis M."/>
            <person name="Haft D.H."/>
            <person name="Methe B."/>
            <person name="Sutton G."/>
            <person name="Nelson K.E."/>
        </authorList>
    </citation>
    <scope>NUCLEOTIDE SEQUENCE [LARGE SCALE GENOMIC DNA]</scope>
    <source>
        <strain evidence="9 10">F0068</strain>
    </source>
</reference>
<organism evidence="9 10">
    <name type="scientific">Hoylesella pleuritidis F0068</name>
    <dbReference type="NCBI Taxonomy" id="1081904"/>
    <lineage>
        <taxon>Bacteria</taxon>
        <taxon>Pseudomonadati</taxon>
        <taxon>Bacteroidota</taxon>
        <taxon>Bacteroidia</taxon>
        <taxon>Bacteroidales</taxon>
        <taxon>Prevotellaceae</taxon>
        <taxon>Hoylesella</taxon>
    </lineage>
</organism>
<evidence type="ECO:0000313" key="10">
    <source>
        <dbReference type="Proteomes" id="UP000016600"/>
    </source>
</evidence>
<keyword evidence="7" id="KW-0998">Cell outer membrane</keyword>
<dbReference type="SUPFAM" id="SSF56954">
    <property type="entry name" value="Outer membrane efflux proteins (OEP)"/>
    <property type="match status" value="1"/>
</dbReference>
<gene>
    <name evidence="9" type="ORF">HMPREF1218_1132</name>
</gene>
<keyword evidence="6" id="KW-0472">Membrane</keyword>
<dbReference type="InterPro" id="IPR003423">
    <property type="entry name" value="OMP_efflux"/>
</dbReference>
<keyword evidence="10" id="KW-1185">Reference proteome</keyword>
<keyword evidence="3" id="KW-0813">Transport</keyword>
<evidence type="ECO:0000256" key="2">
    <source>
        <dbReference type="ARBA" id="ARBA00007613"/>
    </source>
</evidence>
<keyword evidence="4" id="KW-1134">Transmembrane beta strand</keyword>
<dbReference type="Gene3D" id="1.20.1600.10">
    <property type="entry name" value="Outer membrane efflux proteins (OEP)"/>
    <property type="match status" value="1"/>
</dbReference>
<comment type="caution">
    <text evidence="9">The sequence shown here is derived from an EMBL/GenBank/DDBJ whole genome shotgun (WGS) entry which is preliminary data.</text>
</comment>
<keyword evidence="8" id="KW-0732">Signal</keyword>
<feature type="signal peptide" evidence="8">
    <location>
        <begin position="1"/>
        <end position="20"/>
    </location>
</feature>
<dbReference type="Pfam" id="PF02321">
    <property type="entry name" value="OEP"/>
    <property type="match status" value="2"/>
</dbReference>
<dbReference type="GO" id="GO:0015562">
    <property type="term" value="F:efflux transmembrane transporter activity"/>
    <property type="evidence" value="ECO:0007669"/>
    <property type="project" value="InterPro"/>
</dbReference>
<dbReference type="InterPro" id="IPR051906">
    <property type="entry name" value="TolC-like"/>
</dbReference>
<keyword evidence="5" id="KW-0812">Transmembrane</keyword>
<name>U2LJ48_9BACT</name>
<accession>U2LJ48</accession>
<comment type="subcellular location">
    <subcellularLocation>
        <location evidence="1">Cell outer membrane</location>
    </subcellularLocation>
</comment>
<evidence type="ECO:0000256" key="6">
    <source>
        <dbReference type="ARBA" id="ARBA00023136"/>
    </source>
</evidence>
<dbReference type="EMBL" id="AWET01000004">
    <property type="protein sequence ID" value="ERK04291.1"/>
    <property type="molecule type" value="Genomic_DNA"/>
</dbReference>
<evidence type="ECO:0000256" key="5">
    <source>
        <dbReference type="ARBA" id="ARBA00022692"/>
    </source>
</evidence>
<dbReference type="AlphaFoldDB" id="U2LJ48"/>
<dbReference type="Proteomes" id="UP000016600">
    <property type="component" value="Unassembled WGS sequence"/>
</dbReference>
<dbReference type="PATRIC" id="fig|1081904.3.peg.167"/>